<evidence type="ECO:0000313" key="1">
    <source>
        <dbReference type="EMBL" id="KAH7857507.1"/>
    </source>
</evidence>
<dbReference type="EMBL" id="CM037153">
    <property type="protein sequence ID" value="KAH7857507.1"/>
    <property type="molecule type" value="Genomic_DNA"/>
</dbReference>
<reference evidence="1 2" key="1">
    <citation type="journal article" date="2021" name="Hortic Res">
        <title>High-quality reference genome and annotation aids understanding of berry development for evergreen blueberry (Vaccinium darrowii).</title>
        <authorList>
            <person name="Yu J."/>
            <person name="Hulse-Kemp A.M."/>
            <person name="Babiker E."/>
            <person name="Staton M."/>
        </authorList>
    </citation>
    <scope>NUCLEOTIDE SEQUENCE [LARGE SCALE GENOMIC DNA]</scope>
    <source>
        <strain evidence="2">cv. NJ 8807/NJ 8810</strain>
        <tissue evidence="1">Young leaf</tissue>
    </source>
</reference>
<sequence>MESGLDWDSEKMLDVYIYDYMVKKNLHAAAEIFARDANVCNSAVVINEPYGFLTEWWTMFWSIYSSRVLESPQAMENSNVKPTQMMENKQQIINHRVPNLDMNQQSAMQFPLNMNFNKTLMQPGSSLEASRLPVEDFNPDLHHCNVGILTPSKPSSSHASHFQQQVPKKAQQQNSRERSSGVNLGRYECTDTTLCGIPKPMLPRAGLHDAGLGKGANQMLLNGWSMTECGQSSPSTSFPVLNSLLLVSNQQQQVPTSIGHHQQDLVSHVNAKAQAKKISVLQGSTNNLGNLLCTDDTNGTDGQAMVPRRQMSEQQISVPIEQTAEQKRVVRMGQNAEQQQNDQQTQQQLPKSGRKRKNLSASQAVENALGGNDTEVEKPSDLDMESLLFHDDDNTGMGNTSTSFRKFQQSSTPCGIKDQKGFSFEEVASINSSNGEILCCHFSTDGRFVASAGHDRKVLLWRMSTFDFVDTAESHSHIISDIRFRPNSSTFATSSFDKTVQIWDANKPSKSLFKLLGHTEQVTSLDFHPRKMDVLCSCDSNDEIRLWNFRQFACTRIFKGATRQVRFQPQFGNLLAAASGNRIGLFEVETNSLQCYLEGHTEEVRSICWDSSGRYLASVSEDSARVWAVLSGGKCIYELHSIGNNFESCTFHPVYSLLVIIGSYKSIILWNPTDRSSKPMTVATAHNGIVSALADCPQSQMIASVSHDQCVKLWR</sequence>
<comment type="caution">
    <text evidence="1">The sequence shown here is derived from an EMBL/GenBank/DDBJ whole genome shotgun (WGS) entry which is preliminary data.</text>
</comment>
<accession>A0ACB7YV63</accession>
<dbReference type="Proteomes" id="UP000828048">
    <property type="component" value="Chromosome 3"/>
</dbReference>
<evidence type="ECO:0000313" key="2">
    <source>
        <dbReference type="Proteomes" id="UP000828048"/>
    </source>
</evidence>
<name>A0ACB7YV63_9ERIC</name>
<protein>
    <submittedName>
        <fullName evidence="1">Uncharacterized protein</fullName>
    </submittedName>
</protein>
<proteinExistence type="predicted"/>
<organism evidence="1 2">
    <name type="scientific">Vaccinium darrowii</name>
    <dbReference type="NCBI Taxonomy" id="229202"/>
    <lineage>
        <taxon>Eukaryota</taxon>
        <taxon>Viridiplantae</taxon>
        <taxon>Streptophyta</taxon>
        <taxon>Embryophyta</taxon>
        <taxon>Tracheophyta</taxon>
        <taxon>Spermatophyta</taxon>
        <taxon>Magnoliopsida</taxon>
        <taxon>eudicotyledons</taxon>
        <taxon>Gunneridae</taxon>
        <taxon>Pentapetalae</taxon>
        <taxon>asterids</taxon>
        <taxon>Ericales</taxon>
        <taxon>Ericaceae</taxon>
        <taxon>Vaccinioideae</taxon>
        <taxon>Vaccinieae</taxon>
        <taxon>Vaccinium</taxon>
    </lineage>
</organism>
<keyword evidence="2" id="KW-1185">Reference proteome</keyword>
<gene>
    <name evidence="1" type="ORF">Vadar_013479</name>
</gene>